<evidence type="ECO:0000256" key="1">
    <source>
        <dbReference type="SAM" id="MobiDB-lite"/>
    </source>
</evidence>
<feature type="region of interest" description="Disordered" evidence="1">
    <location>
        <begin position="1"/>
        <end position="30"/>
    </location>
</feature>
<dbReference type="AlphaFoldDB" id="A0A833WM38"/>
<gene>
    <name evidence="2" type="ORF">GN244_ATG06192</name>
</gene>
<dbReference type="Proteomes" id="UP000602510">
    <property type="component" value="Unassembled WGS sequence"/>
</dbReference>
<evidence type="ECO:0000313" key="3">
    <source>
        <dbReference type="Proteomes" id="UP000602510"/>
    </source>
</evidence>
<dbReference type="EMBL" id="WSZM01000117">
    <property type="protein sequence ID" value="KAF4041675.1"/>
    <property type="molecule type" value="Genomic_DNA"/>
</dbReference>
<feature type="compositionally biased region" description="Polar residues" evidence="1">
    <location>
        <begin position="13"/>
        <end position="27"/>
    </location>
</feature>
<organism evidence="2 3">
    <name type="scientific">Phytophthora infestans</name>
    <name type="common">Potato late blight agent</name>
    <name type="synonym">Botrytis infestans</name>
    <dbReference type="NCBI Taxonomy" id="4787"/>
    <lineage>
        <taxon>Eukaryota</taxon>
        <taxon>Sar</taxon>
        <taxon>Stramenopiles</taxon>
        <taxon>Oomycota</taxon>
        <taxon>Peronosporomycetes</taxon>
        <taxon>Peronosporales</taxon>
        <taxon>Peronosporaceae</taxon>
        <taxon>Phytophthora</taxon>
    </lineage>
</organism>
<keyword evidence="3" id="KW-1185">Reference proteome</keyword>
<comment type="caution">
    <text evidence="2">The sequence shown here is derived from an EMBL/GenBank/DDBJ whole genome shotgun (WGS) entry which is preliminary data.</text>
</comment>
<name>A0A833WM38_PHYIN</name>
<protein>
    <submittedName>
        <fullName evidence="2">Uncharacterized protein</fullName>
    </submittedName>
</protein>
<accession>A0A833WM38</accession>
<reference evidence="2" key="1">
    <citation type="submission" date="2020-04" db="EMBL/GenBank/DDBJ databases">
        <title>Hybrid Assembly of Korean Phytophthora infestans isolates.</title>
        <authorList>
            <person name="Prokchorchik M."/>
            <person name="Lee Y."/>
            <person name="Seo J."/>
            <person name="Cho J.-H."/>
            <person name="Park Y.-E."/>
            <person name="Jang D.-C."/>
            <person name="Im J.-S."/>
            <person name="Choi J.-G."/>
            <person name="Park H.-J."/>
            <person name="Lee G.-B."/>
            <person name="Lee Y.-G."/>
            <person name="Hong S.-Y."/>
            <person name="Cho K."/>
            <person name="Sohn K.H."/>
        </authorList>
    </citation>
    <scope>NUCLEOTIDE SEQUENCE</scope>
    <source>
        <strain evidence="2">KR_1_A1</strain>
    </source>
</reference>
<sequence>MPESQPLMFDTWSHFSTTRRGPSSSTIPDPGQFVALSSSVRKTAHMYAALGPPEHNESMKA</sequence>
<evidence type="ECO:0000313" key="2">
    <source>
        <dbReference type="EMBL" id="KAF4041675.1"/>
    </source>
</evidence>
<proteinExistence type="predicted"/>